<sequence>MVTLATAEHRPRLVLAAAGLLRAHRVAALATLEADGSPFVSMVPFAPEPEQGWLVLHVSALAQHSGNMAREPRVSLLVMQPEQAGQPVHALPRLTLLGQASPLEPGSESWARCRAAYLARFPEAEPMTQLGDFRFVAIRPEGARQIAGFGTARSVEADELRGAIVLAAEPPAPEVPAQS</sequence>
<evidence type="ECO:0000313" key="2">
    <source>
        <dbReference type="EMBL" id="PRD65187.1"/>
    </source>
</evidence>
<organism evidence="2 3">
    <name type="scientific">Malikia granosa</name>
    <dbReference type="NCBI Taxonomy" id="263067"/>
    <lineage>
        <taxon>Bacteria</taxon>
        <taxon>Pseudomonadati</taxon>
        <taxon>Pseudomonadota</taxon>
        <taxon>Betaproteobacteria</taxon>
        <taxon>Burkholderiales</taxon>
        <taxon>Comamonadaceae</taxon>
        <taxon>Malikia</taxon>
    </lineage>
</organism>
<dbReference type="OrthoDB" id="9790961at2"/>
<proteinExistence type="predicted"/>
<dbReference type="PANTHER" id="PTHR13343">
    <property type="entry name" value="CREG1 PROTEIN"/>
    <property type="match status" value="1"/>
</dbReference>
<keyword evidence="3" id="KW-1185">Reference proteome</keyword>
<dbReference type="RefSeq" id="WP_105748540.1">
    <property type="nucleotide sequence ID" value="NZ_PVLQ01000034.1"/>
</dbReference>
<name>A0A2S9K470_9BURK</name>
<evidence type="ECO:0000313" key="3">
    <source>
        <dbReference type="Proteomes" id="UP000238589"/>
    </source>
</evidence>
<gene>
    <name evidence="2" type="ORF">C6P64_10585</name>
</gene>
<dbReference type="InterPro" id="IPR012349">
    <property type="entry name" value="Split_barrel_FMN-bd"/>
</dbReference>
<reference evidence="2 3" key="1">
    <citation type="submission" date="2018-03" db="EMBL/GenBank/DDBJ databases">
        <title>Comparative genomics illustrates the genes involved in a hyperalkaliphilic mechanisms of Serpentinomonas isolated from highly-alkaline calcium-rich serpentinized springs.</title>
        <authorList>
            <person name="Suzuki S."/>
            <person name="Ishii S."/>
            <person name="Walworth N."/>
            <person name="Bird L."/>
            <person name="Kuenen J.G."/>
            <person name="Nealson K.H."/>
        </authorList>
    </citation>
    <scope>NUCLEOTIDE SEQUENCE [LARGE SCALE GENOMIC DNA]</scope>
    <source>
        <strain evidence="2 3">P1</strain>
    </source>
</reference>
<feature type="domain" description="Pyridoxamine 5'-phosphate oxidase N-terminal" evidence="1">
    <location>
        <begin position="18"/>
        <end position="146"/>
    </location>
</feature>
<dbReference type="Pfam" id="PF01243">
    <property type="entry name" value="PNPOx_N"/>
    <property type="match status" value="1"/>
</dbReference>
<comment type="caution">
    <text evidence="2">The sequence shown here is derived from an EMBL/GenBank/DDBJ whole genome shotgun (WGS) entry which is preliminary data.</text>
</comment>
<dbReference type="Gene3D" id="2.30.110.10">
    <property type="entry name" value="Electron Transport, Fmn-binding Protein, Chain A"/>
    <property type="match status" value="1"/>
</dbReference>
<protein>
    <submittedName>
        <fullName evidence="2">Pyridoxamine 5'-phosphate oxidase</fullName>
    </submittedName>
</protein>
<dbReference type="InterPro" id="IPR011576">
    <property type="entry name" value="Pyridox_Oxase_N"/>
</dbReference>
<accession>A0A2S9K470</accession>
<evidence type="ECO:0000259" key="1">
    <source>
        <dbReference type="Pfam" id="PF01243"/>
    </source>
</evidence>
<dbReference type="GO" id="GO:0005737">
    <property type="term" value="C:cytoplasm"/>
    <property type="evidence" value="ECO:0007669"/>
    <property type="project" value="UniProtKB-ARBA"/>
</dbReference>
<dbReference type="SUPFAM" id="SSF50475">
    <property type="entry name" value="FMN-binding split barrel"/>
    <property type="match status" value="1"/>
</dbReference>
<dbReference type="Proteomes" id="UP000238589">
    <property type="component" value="Unassembled WGS sequence"/>
</dbReference>
<dbReference type="PANTHER" id="PTHR13343:SF17">
    <property type="entry name" value="CELLULAR REPRESSOR OF E1A-STIMULATED GENES, ISOFORM A"/>
    <property type="match status" value="1"/>
</dbReference>
<dbReference type="EMBL" id="PVLQ01000034">
    <property type="protein sequence ID" value="PRD65187.1"/>
    <property type="molecule type" value="Genomic_DNA"/>
</dbReference>
<dbReference type="AlphaFoldDB" id="A0A2S9K470"/>